<comment type="function">
    <text evidence="10">Involved in protein export. Participates in an early event of protein translocation.</text>
</comment>
<dbReference type="PANTHER" id="PTHR34182">
    <property type="entry name" value="PROTEIN-EXPORT MEMBRANE PROTEIN SECG"/>
    <property type="match status" value="1"/>
</dbReference>
<dbReference type="GO" id="GO:0065002">
    <property type="term" value="P:intracellular protein transmembrane transport"/>
    <property type="evidence" value="ECO:0007669"/>
    <property type="project" value="TreeGrafter"/>
</dbReference>
<proteinExistence type="inferred from homology"/>
<comment type="caution">
    <text evidence="10">Lacks conserved residue(s) required for the propagation of feature annotation.</text>
</comment>
<keyword evidence="4 10" id="KW-1003">Cell membrane</keyword>
<feature type="transmembrane region" description="Helical" evidence="10">
    <location>
        <begin position="52"/>
        <end position="72"/>
    </location>
</feature>
<organism evidence="11 12">
    <name type="scientific">Dialister invisus</name>
    <dbReference type="NCBI Taxonomy" id="218538"/>
    <lineage>
        <taxon>Bacteria</taxon>
        <taxon>Bacillati</taxon>
        <taxon>Bacillota</taxon>
        <taxon>Negativicutes</taxon>
        <taxon>Veillonellales</taxon>
        <taxon>Veillonellaceae</taxon>
        <taxon>Dialister</taxon>
    </lineage>
</organism>
<evidence type="ECO:0000256" key="2">
    <source>
        <dbReference type="ARBA" id="ARBA00008445"/>
    </source>
</evidence>
<protein>
    <recommendedName>
        <fullName evidence="10">Protein-export membrane protein SecG</fullName>
    </recommendedName>
</protein>
<dbReference type="RefSeq" id="WP_022027044.1">
    <property type="nucleotide sequence ID" value="NZ_CAJPSS010000013.1"/>
</dbReference>
<evidence type="ECO:0000256" key="8">
    <source>
        <dbReference type="ARBA" id="ARBA00023010"/>
    </source>
</evidence>
<dbReference type="NCBIfam" id="TIGR00810">
    <property type="entry name" value="secG"/>
    <property type="match status" value="1"/>
</dbReference>
<dbReference type="InterPro" id="IPR004692">
    <property type="entry name" value="SecG"/>
</dbReference>
<evidence type="ECO:0000256" key="1">
    <source>
        <dbReference type="ARBA" id="ARBA00004651"/>
    </source>
</evidence>
<dbReference type="AlphaFoldDB" id="A0A6L6TP32"/>
<comment type="subcellular location">
    <subcellularLocation>
        <location evidence="1 10">Cell membrane</location>
        <topology evidence="1 10">Multi-pass membrane protein</topology>
    </subcellularLocation>
</comment>
<evidence type="ECO:0000256" key="6">
    <source>
        <dbReference type="ARBA" id="ARBA00022927"/>
    </source>
</evidence>
<accession>A0A6L6TP32</accession>
<evidence type="ECO:0000256" key="7">
    <source>
        <dbReference type="ARBA" id="ARBA00022989"/>
    </source>
</evidence>
<dbReference type="Pfam" id="PF03840">
    <property type="entry name" value="SecG"/>
    <property type="match status" value="1"/>
</dbReference>
<evidence type="ECO:0000256" key="4">
    <source>
        <dbReference type="ARBA" id="ARBA00022475"/>
    </source>
</evidence>
<evidence type="ECO:0000256" key="5">
    <source>
        <dbReference type="ARBA" id="ARBA00022692"/>
    </source>
</evidence>
<evidence type="ECO:0000313" key="11">
    <source>
        <dbReference type="EMBL" id="MBF1129058.1"/>
    </source>
</evidence>
<comment type="similarity">
    <text evidence="2 10">Belongs to the SecG family.</text>
</comment>
<comment type="caution">
    <text evidence="11">The sequence shown here is derived from an EMBL/GenBank/DDBJ whole genome shotgun (WGS) entry which is preliminary data.</text>
</comment>
<dbReference type="PRINTS" id="PR01651">
    <property type="entry name" value="SECGEXPORT"/>
</dbReference>
<sequence length="78" mass="8140">MKYALIGITMVVALFLIIVVVAQESKQPGMGSAIGGGAEGMMGGKSRGKDAVLSKFTVVLGILFAVLCLVLGRYMNTF</sequence>
<keyword evidence="8 10" id="KW-0811">Translocation</keyword>
<gene>
    <name evidence="11" type="primary">secG</name>
    <name evidence="11" type="ORF">HXL70_03320</name>
</gene>
<name>A0A6L6TP32_9FIRM</name>
<reference evidence="11" key="1">
    <citation type="submission" date="2020-04" db="EMBL/GenBank/DDBJ databases">
        <title>Deep metagenomics examines the oral microbiome during advanced dental caries in children, revealing novel taxa and co-occurrences with host molecules.</title>
        <authorList>
            <person name="Baker J.L."/>
            <person name="Morton J.T."/>
            <person name="Dinis M."/>
            <person name="Alvarez R."/>
            <person name="Tran N.C."/>
            <person name="Knight R."/>
            <person name="Edlund A."/>
        </authorList>
    </citation>
    <scope>NUCLEOTIDE SEQUENCE</scope>
    <source>
        <strain evidence="11">JCVI_32_bin.14</strain>
    </source>
</reference>
<keyword evidence="3 10" id="KW-0813">Transport</keyword>
<keyword evidence="6 10" id="KW-0653">Protein transport</keyword>
<keyword evidence="7 10" id="KW-1133">Transmembrane helix</keyword>
<evidence type="ECO:0000256" key="9">
    <source>
        <dbReference type="ARBA" id="ARBA00023136"/>
    </source>
</evidence>
<keyword evidence="5 10" id="KW-0812">Transmembrane</keyword>
<dbReference type="PANTHER" id="PTHR34182:SF1">
    <property type="entry name" value="PROTEIN-EXPORT MEMBRANE PROTEIN SECG"/>
    <property type="match status" value="1"/>
</dbReference>
<evidence type="ECO:0000256" key="10">
    <source>
        <dbReference type="RuleBase" id="RU365087"/>
    </source>
</evidence>
<dbReference type="GO" id="GO:0009306">
    <property type="term" value="P:protein secretion"/>
    <property type="evidence" value="ECO:0007669"/>
    <property type="project" value="UniProtKB-UniRule"/>
</dbReference>
<evidence type="ECO:0000256" key="3">
    <source>
        <dbReference type="ARBA" id="ARBA00022448"/>
    </source>
</evidence>
<dbReference type="GO" id="GO:0043952">
    <property type="term" value="P:protein transport by the Sec complex"/>
    <property type="evidence" value="ECO:0007669"/>
    <property type="project" value="TreeGrafter"/>
</dbReference>
<dbReference type="Proteomes" id="UP000757890">
    <property type="component" value="Unassembled WGS sequence"/>
</dbReference>
<evidence type="ECO:0000313" key="12">
    <source>
        <dbReference type="Proteomes" id="UP000757890"/>
    </source>
</evidence>
<dbReference type="EMBL" id="JABZMK010000009">
    <property type="protein sequence ID" value="MBF1129058.1"/>
    <property type="molecule type" value="Genomic_DNA"/>
</dbReference>
<keyword evidence="9 10" id="KW-0472">Membrane</keyword>
<dbReference type="GO" id="GO:0015450">
    <property type="term" value="F:protein-transporting ATPase activity"/>
    <property type="evidence" value="ECO:0007669"/>
    <property type="project" value="UniProtKB-UniRule"/>
</dbReference>
<dbReference type="GO" id="GO:0005886">
    <property type="term" value="C:plasma membrane"/>
    <property type="evidence" value="ECO:0007669"/>
    <property type="project" value="UniProtKB-SubCell"/>
</dbReference>
<dbReference type="GeneID" id="78277471"/>